<organism evidence="2 3">
    <name type="scientific">Paenibacillus odorifer</name>
    <dbReference type="NCBI Taxonomy" id="189426"/>
    <lineage>
        <taxon>Bacteria</taxon>
        <taxon>Bacillati</taxon>
        <taxon>Bacillota</taxon>
        <taxon>Bacilli</taxon>
        <taxon>Bacillales</taxon>
        <taxon>Paenibacillaceae</taxon>
        <taxon>Paenibacillus</taxon>
    </lineage>
</organism>
<dbReference type="Pfam" id="PF00535">
    <property type="entry name" value="Glycos_transf_2"/>
    <property type="match status" value="1"/>
</dbReference>
<gene>
    <name evidence="2" type="ORF">CD191_27910</name>
</gene>
<protein>
    <submittedName>
        <fullName evidence="2">Glycosyl transferase family 2</fullName>
    </submittedName>
</protein>
<accession>A0AAD0P6W4</accession>
<dbReference type="PANTHER" id="PTHR43630:SF2">
    <property type="entry name" value="GLYCOSYLTRANSFERASE"/>
    <property type="match status" value="1"/>
</dbReference>
<proteinExistence type="predicted"/>
<dbReference type="InterPro" id="IPR001173">
    <property type="entry name" value="Glyco_trans_2-like"/>
</dbReference>
<keyword evidence="2" id="KW-0808">Transferase</keyword>
<evidence type="ECO:0000259" key="1">
    <source>
        <dbReference type="Pfam" id="PF00535"/>
    </source>
</evidence>
<reference evidence="2 3" key="1">
    <citation type="submission" date="2017-06" db="EMBL/GenBank/DDBJ databases">
        <title>Complete genome sequence of Paenibacillus odorifer CBA7130.</title>
        <authorList>
            <person name="Nam Y.-D."/>
            <person name="Kang J."/>
            <person name="Chung W.-H."/>
        </authorList>
    </citation>
    <scope>NUCLEOTIDE SEQUENCE [LARGE SCALE GENOMIC DNA]</scope>
    <source>
        <strain evidence="2 3">CBA7130</strain>
    </source>
</reference>
<dbReference type="CDD" id="cd02511">
    <property type="entry name" value="Beta4Glucosyltransferase"/>
    <property type="match status" value="1"/>
</dbReference>
<dbReference type="Gene3D" id="1.25.40.10">
    <property type="entry name" value="Tetratricopeptide repeat domain"/>
    <property type="match status" value="1"/>
</dbReference>
<dbReference type="InterPro" id="IPR029044">
    <property type="entry name" value="Nucleotide-diphossugar_trans"/>
</dbReference>
<evidence type="ECO:0000313" key="3">
    <source>
        <dbReference type="Proteomes" id="UP000249163"/>
    </source>
</evidence>
<dbReference type="SUPFAM" id="SSF81901">
    <property type="entry name" value="HCP-like"/>
    <property type="match status" value="1"/>
</dbReference>
<dbReference type="SUPFAM" id="SSF53448">
    <property type="entry name" value="Nucleotide-diphospho-sugar transferases"/>
    <property type="match status" value="1"/>
</dbReference>
<dbReference type="GO" id="GO:0016740">
    <property type="term" value="F:transferase activity"/>
    <property type="evidence" value="ECO:0007669"/>
    <property type="project" value="UniProtKB-KW"/>
</dbReference>
<dbReference type="Proteomes" id="UP000249163">
    <property type="component" value="Chromosome"/>
</dbReference>
<dbReference type="PANTHER" id="PTHR43630">
    <property type="entry name" value="POLY-BETA-1,6-N-ACETYL-D-GLUCOSAMINE SYNTHASE"/>
    <property type="match status" value="1"/>
</dbReference>
<dbReference type="InterPro" id="IPR011990">
    <property type="entry name" value="TPR-like_helical_dom_sf"/>
</dbReference>
<feature type="domain" description="Glycosyltransferase 2-like" evidence="1">
    <location>
        <begin position="1"/>
        <end position="83"/>
    </location>
</feature>
<evidence type="ECO:0000313" key="2">
    <source>
        <dbReference type="EMBL" id="AWV36928.1"/>
    </source>
</evidence>
<dbReference type="AlphaFoldDB" id="A0AAD0P6W4"/>
<sequence length="348" mass="40449">MIVKNESEKLGRCLESVRSIVDEIVVVDTGSVDDTKKIASAYGARVFDFQWVNDFSAARNFALEQCEGDWILVLDADDRIIKASRKEIDDFITNNNSLGRIRITNSFDYDGELRESEANVTRLFPKGLFYTGKIHEQIVSDLPRKNVPIYVYHDGYYKSDKYKRNIKMLELELDQYPDDNYLLYQLGKEYRIIKDFINAEAYLSRCYSGITDIDGYKPQLIIECLYTMLGVGNFEEGLALIEREARLLSDFPDFYFVSGLFYMELVFSDINKYMRYFPLIEKSYLKCLSIGDTDKYESVKGTGTFLATYNLAVFYETTGDLNKARKYYELSAQYNYKLARKRFEILSG</sequence>
<dbReference type="EMBL" id="CP021965">
    <property type="protein sequence ID" value="AWV36928.1"/>
    <property type="molecule type" value="Genomic_DNA"/>
</dbReference>
<dbReference type="Gene3D" id="3.90.550.10">
    <property type="entry name" value="Spore Coat Polysaccharide Biosynthesis Protein SpsA, Chain A"/>
    <property type="match status" value="1"/>
</dbReference>
<name>A0AAD0P6W4_9BACL</name>